<evidence type="ECO:0000313" key="3">
    <source>
        <dbReference type="Proteomes" id="UP001152562"/>
    </source>
</evidence>
<accession>A0A9P0TXF2</accession>
<name>A0A9P0TXF2_PIEBR</name>
<feature type="compositionally biased region" description="Polar residues" evidence="1">
    <location>
        <begin position="1050"/>
        <end position="1059"/>
    </location>
</feature>
<organism evidence="2 3">
    <name type="scientific">Pieris brassicae</name>
    <name type="common">White butterfly</name>
    <name type="synonym">Large white butterfly</name>
    <dbReference type="NCBI Taxonomy" id="7116"/>
    <lineage>
        <taxon>Eukaryota</taxon>
        <taxon>Metazoa</taxon>
        <taxon>Ecdysozoa</taxon>
        <taxon>Arthropoda</taxon>
        <taxon>Hexapoda</taxon>
        <taxon>Insecta</taxon>
        <taxon>Pterygota</taxon>
        <taxon>Neoptera</taxon>
        <taxon>Endopterygota</taxon>
        <taxon>Lepidoptera</taxon>
        <taxon>Glossata</taxon>
        <taxon>Ditrysia</taxon>
        <taxon>Papilionoidea</taxon>
        <taxon>Pieridae</taxon>
        <taxon>Pierinae</taxon>
        <taxon>Pieris</taxon>
    </lineage>
</organism>
<dbReference type="PANTHER" id="PTHR22928">
    <property type="entry name" value="TELOMERE-ASSOCIATED PROTEIN RIF1"/>
    <property type="match status" value="1"/>
</dbReference>
<feature type="region of interest" description="Disordered" evidence="1">
    <location>
        <begin position="1637"/>
        <end position="1788"/>
    </location>
</feature>
<feature type="region of interest" description="Disordered" evidence="1">
    <location>
        <begin position="1474"/>
        <end position="1572"/>
    </location>
</feature>
<protein>
    <recommendedName>
        <fullName evidence="4">Telomere-associated protein Rif1 N-terminal domain-containing protein</fullName>
    </recommendedName>
</protein>
<evidence type="ECO:0000256" key="1">
    <source>
        <dbReference type="SAM" id="MobiDB-lite"/>
    </source>
</evidence>
<dbReference type="GO" id="GO:0005634">
    <property type="term" value="C:nucleus"/>
    <property type="evidence" value="ECO:0007669"/>
    <property type="project" value="TreeGrafter"/>
</dbReference>
<feature type="compositionally biased region" description="Polar residues" evidence="1">
    <location>
        <begin position="1090"/>
        <end position="1102"/>
    </location>
</feature>
<feature type="compositionally biased region" description="Basic and acidic residues" evidence="1">
    <location>
        <begin position="1743"/>
        <end position="1760"/>
    </location>
</feature>
<evidence type="ECO:0000313" key="2">
    <source>
        <dbReference type="EMBL" id="CAH4037372.1"/>
    </source>
</evidence>
<dbReference type="EMBL" id="CALOZG010000085">
    <property type="protein sequence ID" value="CAH4037372.1"/>
    <property type="molecule type" value="Genomic_DNA"/>
</dbReference>
<dbReference type="GO" id="GO:0000723">
    <property type="term" value="P:telomere maintenance"/>
    <property type="evidence" value="ECO:0007669"/>
    <property type="project" value="TreeGrafter"/>
</dbReference>
<sequence>MADTQVNSTLGDLLESIKDYDVNKRTYAAILKHLEAENRLKSSDFEKIITLCLHEYNKKNIFAISSLKILSSLLNKIDKEHNNSSGLVALLAAVLNNLKTNASVVKISALKTLCFEIVLSFPDKCLITAVDEYAKEFYIVMEQYCQESLDELVEQILILILKLLTILPAAKKSKFIRDGINTWFSSLIPTIFNIAKENSLGLNAALELLGVLSKELQPEDYIENKHFNSFLSDIPSQYVPIILNILNEERDHWAPLWIGTVNLLKVNLTASTLNALLKVVENAFKNDSKNRCLAFECWKFFIDNFSSQSQRILNRRIKLLAIPLLSFNAKSEEIALVKLDTWWHFIVRLCGKSDILTEYIQPFLTFCFGSPPPSNQPSAPGMISSRTKKAGLQALANILGPCDCDCSGELERLETALITGERLVKDDKDWLYYFGFALDICVELESVEAKGYLKCAWKSFLLKICDLPSETFRREEMFGKLLDVLERSLQKCCFNTSEIIIDELIPAIFELDKRTSTMLMGSESGLFRRIQAILADSCNNNFYLSCNIDKTTEKIGAFTDYATENGRSVGLENLLETLPNSESGVLLWTCYVESTMKYKHFSNSRWIVALVMWPIKQNIISHIEKHSATWISFYDLLDEENVKNESSTKITHSVNDKLLLFLSGNKSVNTPLRLTSIVSLIKQDLKERGTSPRKSEHLTLKILAKQLNDELISPTIYWHLLDCLKLLFDAFVLHKDSVDVKKLLLVANTTLKVTPKILSTLEAADTDSLHRVEFFLKSIHSLIKMDEYSKSSVIIVEGMKRVASYIASRPSVLSNTVKLIFSSLISHEDREIKSLVRKMSPDVNVKKSTTSKDSKKSVNIVNTVVENGEEFVQIESNWKFNPKKLTEHQKEKLQRKREDIPALYQDLSQSQDEIKLRTWKNDTTETTSSSKSFGSSAAVFDVTRSPTAVPEVIKTNDSQSAAPKISDISKVTPKIKDSNSSRILLKDRVSRNVKNLADKSFSSKDNVSELVVVCEKLQTIIPAVAKPNSENTLNSAVSVASSTKEQICSNDNVAKSTSPLPIAAERPSRKRKPPNKYIDSKIFVHKRRSNQNTNSAVDTILNSDPLRKNSDDNLRLADEASRFSNNDSPIKTEDVPNRDKKEVTTPKTVNQKNAKESGSKSFKRSGSKESRIKKLLAIDMVKPTVLIVRIDDGCYATRNKSKMTPAKCIDVDAAKECRPAPDSASQDIIESSQDSSVTAVSVVSTKNSTNRATVSSHNKDISDFPDSFEDTLLLSHKVYDSVLPENDTVLRPNLSADEADFEVFDAQTDLTEALDTEPTNTQYCAQIDDGCGSSETNHCLESSTQCVADADTRPVNFTIDIVKEEVNDSFSKENEFTKMCRSKPTKHVEASNAPLVTSVDARPTVVSTETTERRDEASSPLKDDERRRRDFLDDTLEISPIRTMSPLMRERTPSPETSGDYVVVNLTSSVLLNGEPADAVDSPEVFTEDNTEVRDLSPPRGEPAGGEGVSGSGPSLKRKPRVRPAGRAAHMLGLCVDNGDDLSPDETTRSTMRNLKRTTDVGSSDEADDGEPFLRLGRVLPAVDSSPCGPILKRKHAVIAEDSTPSPAGKRKRVSFHDPPVSTSVCVKKYIDPCALRSPQCSAPRRPDRPDGSLLRPLAQTAASQRRLDKILAKTVESILSGSPDVPDSPSGPSPTAEVDPSDLDDRDPTSARLTECEDSVRNVASDPSSPPLRTDAGGDGPAVERPHRHPSEVESRKTDAGTQSDVPEISSVSSQTDGETERGGNPMRESDVAEYLSANPNVALALDERGLEALSAAFVRRLLRDEGKMAAFVVTLLRERFETKDAIAYWCNILKTITDTP</sequence>
<feature type="compositionally biased region" description="Low complexity" evidence="1">
    <location>
        <begin position="1681"/>
        <end position="1695"/>
    </location>
</feature>
<keyword evidence="3" id="KW-1185">Reference proteome</keyword>
<feature type="region of interest" description="Disordered" evidence="1">
    <location>
        <begin position="1050"/>
        <end position="1166"/>
    </location>
</feature>
<dbReference type="GO" id="GO:0140445">
    <property type="term" value="C:chromosome, telomeric repeat region"/>
    <property type="evidence" value="ECO:0007669"/>
    <property type="project" value="TreeGrafter"/>
</dbReference>
<feature type="compositionally biased region" description="Basic and acidic residues" evidence="1">
    <location>
        <begin position="1105"/>
        <end position="1121"/>
    </location>
</feature>
<dbReference type="OrthoDB" id="5399929at2759"/>
<feature type="compositionally biased region" description="Basic and acidic residues" evidence="1">
    <location>
        <begin position="1707"/>
        <end position="1721"/>
    </location>
</feature>
<feature type="region of interest" description="Disordered" evidence="1">
    <location>
        <begin position="1400"/>
        <end position="1434"/>
    </location>
</feature>
<dbReference type="PANTHER" id="PTHR22928:SF3">
    <property type="entry name" value="TELOMERE-ASSOCIATED PROTEIN RIF1"/>
    <property type="match status" value="1"/>
</dbReference>
<feature type="region of interest" description="Disordered" evidence="1">
    <location>
        <begin position="1599"/>
        <end position="1618"/>
    </location>
</feature>
<feature type="compositionally biased region" description="Polar residues" evidence="1">
    <location>
        <begin position="1761"/>
        <end position="1778"/>
    </location>
</feature>
<feature type="compositionally biased region" description="Basic and acidic residues" evidence="1">
    <location>
        <begin position="1410"/>
        <end position="1432"/>
    </location>
</feature>
<dbReference type="Proteomes" id="UP001152562">
    <property type="component" value="Unassembled WGS sequence"/>
</dbReference>
<gene>
    <name evidence="2" type="ORF">PIBRA_LOCUS13058</name>
</gene>
<comment type="caution">
    <text evidence="2">The sequence shown here is derived from an EMBL/GenBank/DDBJ whole genome shotgun (WGS) entry which is preliminary data.</text>
</comment>
<proteinExistence type="predicted"/>
<feature type="compositionally biased region" description="Basic and acidic residues" evidence="1">
    <location>
        <begin position="1130"/>
        <end position="1144"/>
    </location>
</feature>
<reference evidence="2" key="1">
    <citation type="submission" date="2022-05" db="EMBL/GenBank/DDBJ databases">
        <authorList>
            <person name="Okamura Y."/>
        </authorList>
    </citation>
    <scope>NUCLEOTIDE SEQUENCE</scope>
</reference>
<evidence type="ECO:0008006" key="4">
    <source>
        <dbReference type="Google" id="ProtNLM"/>
    </source>
</evidence>